<dbReference type="CDD" id="cd00806">
    <property type="entry name" value="TrpRS_core"/>
    <property type="match status" value="1"/>
</dbReference>
<comment type="similarity">
    <text evidence="2 11">Belongs to the class-I aminoacyl-tRNA synthetase family.</text>
</comment>
<feature type="region of interest" description="Disordered" evidence="12">
    <location>
        <begin position="49"/>
        <end position="70"/>
    </location>
</feature>
<keyword evidence="15" id="KW-1185">Reference proteome</keyword>
<dbReference type="InterPro" id="IPR024109">
    <property type="entry name" value="Trp-tRNA-ligase_bac-type"/>
</dbReference>
<keyword evidence="7 11" id="KW-0648">Protein biosynthesis</keyword>
<dbReference type="GO" id="GO:0005739">
    <property type="term" value="C:mitochondrion"/>
    <property type="evidence" value="ECO:0007669"/>
    <property type="project" value="UniProtKB-SubCell"/>
</dbReference>
<feature type="chain" id="PRO_5040865407" description="tryptophan--tRNA ligase" evidence="13">
    <location>
        <begin position="17"/>
        <end position="411"/>
    </location>
</feature>
<sequence length="411" mass="45550">MLPLLLLLSLLLCVYTFSFNAYPPPPSMMRTACSRYCLQSSKITASSTSKLFSSSSPATPTKTPPKKRVLSGVQPTGSLHLGNYLGSISQWPKMQEEYDCSFCVVDLHSLTNMPKNTEVTKSLKENTLTAAAIYIASGVDPSTSNIFVQSHVKQHAELSWLLSCSLPLNWLERMIQYKDKTATAKEGEVGTGLLTYPALMAADILLYGAEVVPVGEDQRQHLELTRDIARRFNDLYCKGGPWKKKTKEYGIPSYPVFREPTAQIVKGGARIMSLSDGRNKMSKSDPNPNSCINILDSPDVIVQKIKAAKTDDIVGIFEDTSRPEANNLMSIYDITSQGDGEDVSNMSWGEFKPILATSVVEYLKPLQKRYEEVRNEEGYLEGVLKEGKENASVIAEETVRKVKIGMGFYLD</sequence>
<evidence type="ECO:0000313" key="14">
    <source>
        <dbReference type="EMBL" id="GMH98874.1"/>
    </source>
</evidence>
<dbReference type="HAMAP" id="MF_00140_B">
    <property type="entry name" value="Trp_tRNA_synth_B"/>
    <property type="match status" value="1"/>
</dbReference>
<dbReference type="InterPro" id="IPR050203">
    <property type="entry name" value="Trp-tRNA_synthetase"/>
</dbReference>
<evidence type="ECO:0000256" key="5">
    <source>
        <dbReference type="ARBA" id="ARBA00022741"/>
    </source>
</evidence>
<dbReference type="PANTHER" id="PTHR43766">
    <property type="entry name" value="TRYPTOPHAN--TRNA LIGASE, MITOCHONDRIAL"/>
    <property type="match status" value="1"/>
</dbReference>
<dbReference type="InterPro" id="IPR002305">
    <property type="entry name" value="aa-tRNA-synth_Ic"/>
</dbReference>
<evidence type="ECO:0000256" key="4">
    <source>
        <dbReference type="ARBA" id="ARBA00022598"/>
    </source>
</evidence>
<organism evidence="14 15">
    <name type="scientific">Triparma verrucosa</name>
    <dbReference type="NCBI Taxonomy" id="1606542"/>
    <lineage>
        <taxon>Eukaryota</taxon>
        <taxon>Sar</taxon>
        <taxon>Stramenopiles</taxon>
        <taxon>Ochrophyta</taxon>
        <taxon>Bolidophyceae</taxon>
        <taxon>Parmales</taxon>
        <taxon>Triparmaceae</taxon>
        <taxon>Triparma</taxon>
    </lineage>
</organism>
<evidence type="ECO:0000256" key="7">
    <source>
        <dbReference type="ARBA" id="ARBA00022917"/>
    </source>
</evidence>
<feature type="compositionally biased region" description="Low complexity" evidence="12">
    <location>
        <begin position="49"/>
        <end position="61"/>
    </location>
</feature>
<dbReference type="FunFam" id="1.10.240.10:FF:000005">
    <property type="entry name" value="Tryptophan--tRNA ligase"/>
    <property type="match status" value="1"/>
</dbReference>
<dbReference type="Pfam" id="PF00579">
    <property type="entry name" value="tRNA-synt_1b"/>
    <property type="match status" value="1"/>
</dbReference>
<evidence type="ECO:0000256" key="3">
    <source>
        <dbReference type="ARBA" id="ARBA00013161"/>
    </source>
</evidence>
<gene>
    <name evidence="14" type="ORF">TrVE_jg7264</name>
</gene>
<reference evidence="15" key="1">
    <citation type="journal article" date="2023" name="Commun. Biol.">
        <title>Genome analysis of Parmales, the sister group of diatoms, reveals the evolutionary specialization of diatoms from phago-mixotrophs to photoautotrophs.</title>
        <authorList>
            <person name="Ban H."/>
            <person name="Sato S."/>
            <person name="Yoshikawa S."/>
            <person name="Yamada K."/>
            <person name="Nakamura Y."/>
            <person name="Ichinomiya M."/>
            <person name="Sato N."/>
            <person name="Blanc-Mathieu R."/>
            <person name="Endo H."/>
            <person name="Kuwata A."/>
            <person name="Ogata H."/>
        </authorList>
    </citation>
    <scope>NUCLEOTIDE SEQUENCE [LARGE SCALE GENOMIC DNA]</scope>
    <source>
        <strain evidence="15">NIES 3699</strain>
    </source>
</reference>
<keyword evidence="5 11" id="KW-0547">Nucleotide-binding</keyword>
<proteinExistence type="inferred from homology"/>
<dbReference type="PANTHER" id="PTHR43766:SF1">
    <property type="entry name" value="TRYPTOPHAN--TRNA LIGASE, MITOCHONDRIAL"/>
    <property type="match status" value="1"/>
</dbReference>
<dbReference type="GO" id="GO:0005524">
    <property type="term" value="F:ATP binding"/>
    <property type="evidence" value="ECO:0007669"/>
    <property type="project" value="UniProtKB-KW"/>
</dbReference>
<dbReference type="Proteomes" id="UP001165160">
    <property type="component" value="Unassembled WGS sequence"/>
</dbReference>
<dbReference type="SUPFAM" id="SSF52374">
    <property type="entry name" value="Nucleotidylyl transferase"/>
    <property type="match status" value="1"/>
</dbReference>
<dbReference type="PRINTS" id="PR01039">
    <property type="entry name" value="TRNASYNTHTRP"/>
</dbReference>
<dbReference type="NCBIfam" id="TIGR00233">
    <property type="entry name" value="trpS"/>
    <property type="match status" value="1"/>
</dbReference>
<protein>
    <recommendedName>
        <fullName evidence="3">tryptophan--tRNA ligase</fullName>
        <ecNumber evidence="3">6.1.1.2</ecNumber>
    </recommendedName>
    <alternativeName>
        <fullName evidence="9">Tryptophanyl-tRNA synthetase</fullName>
    </alternativeName>
</protein>
<name>A0A9W7C472_9STRA</name>
<comment type="catalytic activity">
    <reaction evidence="10">
        <text>tRNA(Trp) + L-tryptophan + ATP = L-tryptophyl-tRNA(Trp) + AMP + diphosphate + H(+)</text>
        <dbReference type="Rhea" id="RHEA:24080"/>
        <dbReference type="Rhea" id="RHEA-COMP:9671"/>
        <dbReference type="Rhea" id="RHEA-COMP:9705"/>
        <dbReference type="ChEBI" id="CHEBI:15378"/>
        <dbReference type="ChEBI" id="CHEBI:30616"/>
        <dbReference type="ChEBI" id="CHEBI:33019"/>
        <dbReference type="ChEBI" id="CHEBI:57912"/>
        <dbReference type="ChEBI" id="CHEBI:78442"/>
        <dbReference type="ChEBI" id="CHEBI:78535"/>
        <dbReference type="ChEBI" id="CHEBI:456215"/>
        <dbReference type="EC" id="6.1.1.2"/>
    </reaction>
</comment>
<dbReference type="EMBL" id="BRXX01000226">
    <property type="protein sequence ID" value="GMH98874.1"/>
    <property type="molecule type" value="Genomic_DNA"/>
</dbReference>
<dbReference type="InterPro" id="IPR002306">
    <property type="entry name" value="Trp-tRNA-ligase"/>
</dbReference>
<comment type="subcellular location">
    <subcellularLocation>
        <location evidence="1">Mitochondrion</location>
    </subcellularLocation>
</comment>
<evidence type="ECO:0000256" key="2">
    <source>
        <dbReference type="ARBA" id="ARBA00005594"/>
    </source>
</evidence>
<evidence type="ECO:0000256" key="10">
    <source>
        <dbReference type="ARBA" id="ARBA00049929"/>
    </source>
</evidence>
<accession>A0A9W7C472</accession>
<dbReference type="Gene3D" id="3.40.50.620">
    <property type="entry name" value="HUPs"/>
    <property type="match status" value="1"/>
</dbReference>
<feature type="signal peptide" evidence="13">
    <location>
        <begin position="1"/>
        <end position="16"/>
    </location>
</feature>
<dbReference type="InterPro" id="IPR001412">
    <property type="entry name" value="aa-tRNA-synth_I_CS"/>
</dbReference>
<dbReference type="PROSITE" id="PS00178">
    <property type="entry name" value="AA_TRNA_LIGASE_I"/>
    <property type="match status" value="1"/>
</dbReference>
<evidence type="ECO:0000256" key="11">
    <source>
        <dbReference type="RuleBase" id="RU363036"/>
    </source>
</evidence>
<dbReference type="Gene3D" id="1.10.240.10">
    <property type="entry name" value="Tyrosyl-Transfer RNA Synthetase"/>
    <property type="match status" value="1"/>
</dbReference>
<evidence type="ECO:0000256" key="12">
    <source>
        <dbReference type="SAM" id="MobiDB-lite"/>
    </source>
</evidence>
<evidence type="ECO:0000256" key="9">
    <source>
        <dbReference type="ARBA" id="ARBA00030268"/>
    </source>
</evidence>
<keyword evidence="6 11" id="KW-0067">ATP-binding</keyword>
<keyword evidence="8 11" id="KW-0030">Aminoacyl-tRNA synthetase</keyword>
<keyword evidence="4 11" id="KW-0436">Ligase</keyword>
<comment type="caution">
    <text evidence="14">The sequence shown here is derived from an EMBL/GenBank/DDBJ whole genome shotgun (WGS) entry which is preliminary data.</text>
</comment>
<evidence type="ECO:0000256" key="13">
    <source>
        <dbReference type="SAM" id="SignalP"/>
    </source>
</evidence>
<evidence type="ECO:0000256" key="8">
    <source>
        <dbReference type="ARBA" id="ARBA00023146"/>
    </source>
</evidence>
<evidence type="ECO:0000256" key="6">
    <source>
        <dbReference type="ARBA" id="ARBA00022840"/>
    </source>
</evidence>
<keyword evidence="13" id="KW-0732">Signal</keyword>
<evidence type="ECO:0000256" key="1">
    <source>
        <dbReference type="ARBA" id="ARBA00004173"/>
    </source>
</evidence>
<dbReference type="AlphaFoldDB" id="A0A9W7C472"/>
<dbReference type="GO" id="GO:0004830">
    <property type="term" value="F:tryptophan-tRNA ligase activity"/>
    <property type="evidence" value="ECO:0007669"/>
    <property type="project" value="UniProtKB-EC"/>
</dbReference>
<dbReference type="GO" id="GO:0006436">
    <property type="term" value="P:tryptophanyl-tRNA aminoacylation"/>
    <property type="evidence" value="ECO:0007669"/>
    <property type="project" value="InterPro"/>
</dbReference>
<dbReference type="EC" id="6.1.1.2" evidence="3"/>
<evidence type="ECO:0000313" key="15">
    <source>
        <dbReference type="Proteomes" id="UP001165160"/>
    </source>
</evidence>
<dbReference type="InterPro" id="IPR014729">
    <property type="entry name" value="Rossmann-like_a/b/a_fold"/>
</dbReference>